<comment type="caution">
    <text evidence="2">The sequence shown here is derived from an EMBL/GenBank/DDBJ whole genome shotgun (WGS) entry which is preliminary data.</text>
</comment>
<evidence type="ECO:0000313" key="2">
    <source>
        <dbReference type="EMBL" id="MFB9572708.1"/>
    </source>
</evidence>
<dbReference type="RefSeq" id="WP_345509409.1">
    <property type="nucleotide sequence ID" value="NZ_BAAAXD010000001.1"/>
</dbReference>
<evidence type="ECO:0000313" key="3">
    <source>
        <dbReference type="Proteomes" id="UP001589710"/>
    </source>
</evidence>
<proteinExistence type="predicted"/>
<feature type="region of interest" description="Disordered" evidence="1">
    <location>
        <begin position="16"/>
        <end position="106"/>
    </location>
</feature>
<keyword evidence="3" id="KW-1185">Reference proteome</keyword>
<protein>
    <submittedName>
        <fullName evidence="2">Uncharacterized protein</fullName>
    </submittedName>
</protein>
<evidence type="ECO:0000256" key="1">
    <source>
        <dbReference type="SAM" id="MobiDB-lite"/>
    </source>
</evidence>
<accession>A0ABV5R4E7</accession>
<reference evidence="2 3" key="1">
    <citation type="submission" date="2024-09" db="EMBL/GenBank/DDBJ databases">
        <authorList>
            <person name="Sun Q."/>
            <person name="Mori K."/>
        </authorList>
    </citation>
    <scope>NUCLEOTIDE SEQUENCE [LARGE SCALE GENOMIC DNA]</scope>
    <source>
        <strain evidence="2 3">JCM 3331</strain>
    </source>
</reference>
<gene>
    <name evidence="2" type="ORF">ACFFTL_10330</name>
</gene>
<dbReference type="Proteomes" id="UP001589710">
    <property type="component" value="Unassembled WGS sequence"/>
</dbReference>
<organism evidence="2 3">
    <name type="scientific">Streptomyces yanii</name>
    <dbReference type="NCBI Taxonomy" id="78510"/>
    <lineage>
        <taxon>Bacteria</taxon>
        <taxon>Bacillati</taxon>
        <taxon>Actinomycetota</taxon>
        <taxon>Actinomycetes</taxon>
        <taxon>Kitasatosporales</taxon>
        <taxon>Streptomycetaceae</taxon>
        <taxon>Streptomyces</taxon>
    </lineage>
</organism>
<sequence length="106" mass="10920">MRAMVQTEFGGYVGAFPQDVPERKRRPSDLVDDAYRGPNRPALSQVKGAGPTPGRCPAHVPGTDFGASAASTSAADGSVVRDPGARSLTAPADRPHSPIGKGVINP</sequence>
<dbReference type="EMBL" id="JBHMCG010000051">
    <property type="protein sequence ID" value="MFB9572708.1"/>
    <property type="molecule type" value="Genomic_DNA"/>
</dbReference>
<feature type="compositionally biased region" description="Low complexity" evidence="1">
    <location>
        <begin position="62"/>
        <end position="78"/>
    </location>
</feature>
<name>A0ABV5R4E7_9ACTN</name>